<name>A0A164XAQ1_DAUCS</name>
<organism evidence="4">
    <name type="scientific">Daucus carota subsp. sativus</name>
    <name type="common">Carrot</name>
    <dbReference type="NCBI Taxonomy" id="79200"/>
    <lineage>
        <taxon>Eukaryota</taxon>
        <taxon>Viridiplantae</taxon>
        <taxon>Streptophyta</taxon>
        <taxon>Embryophyta</taxon>
        <taxon>Tracheophyta</taxon>
        <taxon>Spermatophyta</taxon>
        <taxon>Magnoliopsida</taxon>
        <taxon>eudicotyledons</taxon>
        <taxon>Gunneridae</taxon>
        <taxon>Pentapetalae</taxon>
        <taxon>asterids</taxon>
        <taxon>campanulids</taxon>
        <taxon>Apiales</taxon>
        <taxon>Apiaceae</taxon>
        <taxon>Apioideae</taxon>
        <taxon>Scandiceae</taxon>
        <taxon>Daucinae</taxon>
        <taxon>Daucus</taxon>
        <taxon>Daucus sect. Daucus</taxon>
    </lineage>
</organism>
<dbReference type="InterPro" id="IPR036322">
    <property type="entry name" value="WD40_repeat_dom_sf"/>
</dbReference>
<evidence type="ECO:0000256" key="1">
    <source>
        <dbReference type="ARBA" id="ARBA00022574"/>
    </source>
</evidence>
<dbReference type="GO" id="GO:0000159">
    <property type="term" value="C:protein phosphatase type 2A complex"/>
    <property type="evidence" value="ECO:0007669"/>
    <property type="project" value="InterPro"/>
</dbReference>
<dbReference type="PANTHER" id="PTHR11871">
    <property type="entry name" value="PROTEIN PHOSPHATASE PP2A REGULATORY SUBUNIT B"/>
    <property type="match status" value="1"/>
</dbReference>
<accession>A0A164XAQ1</accession>
<dbReference type="EMBL" id="LNRQ01000005">
    <property type="protein sequence ID" value="KZM92926.1"/>
    <property type="molecule type" value="Genomic_DNA"/>
</dbReference>
<dbReference type="GO" id="GO:0019888">
    <property type="term" value="F:protein phosphatase regulator activity"/>
    <property type="evidence" value="ECO:0007669"/>
    <property type="project" value="InterPro"/>
</dbReference>
<dbReference type="SUPFAM" id="SSF50978">
    <property type="entry name" value="WD40 repeat-like"/>
    <property type="match status" value="1"/>
</dbReference>
<protein>
    <recommendedName>
        <fullName evidence="5">Anaphase-promoting complex subunit 4 WD40 domain-containing protein</fullName>
    </recommendedName>
</protein>
<evidence type="ECO:0000256" key="2">
    <source>
        <dbReference type="ARBA" id="ARBA00022737"/>
    </source>
</evidence>
<dbReference type="Gramene" id="KZM92926">
    <property type="protein sequence ID" value="KZM92926"/>
    <property type="gene ID" value="DCAR_016171"/>
</dbReference>
<evidence type="ECO:0008006" key="5">
    <source>
        <dbReference type="Google" id="ProtNLM"/>
    </source>
</evidence>
<proteinExistence type="predicted"/>
<reference evidence="4" key="1">
    <citation type="journal article" date="2016" name="Nat. Genet.">
        <title>A high-quality carrot genome assembly provides new insights into carotenoid accumulation and asterid genome evolution.</title>
        <authorList>
            <person name="Iorizzo M."/>
            <person name="Ellison S."/>
            <person name="Senalik D."/>
            <person name="Zeng P."/>
            <person name="Satapoomin P."/>
            <person name="Huang J."/>
            <person name="Bowman M."/>
            <person name="Iovene M."/>
            <person name="Sanseverino W."/>
            <person name="Cavagnaro P."/>
            <person name="Yildiz M."/>
            <person name="Macko-Podgorni A."/>
            <person name="Moranska E."/>
            <person name="Grzebelus E."/>
            <person name="Grzebelus D."/>
            <person name="Ashrafi H."/>
            <person name="Zheng Z."/>
            <person name="Cheng S."/>
            <person name="Spooner D."/>
            <person name="Van Deynze A."/>
            <person name="Simon P."/>
        </authorList>
    </citation>
    <scope>NUCLEOTIDE SEQUENCE [LARGE SCALE GENOMIC DNA]</scope>
    <source>
        <tissue evidence="4">Leaf</tissue>
    </source>
</reference>
<keyword evidence="1" id="KW-0853">WD repeat</keyword>
<comment type="caution">
    <text evidence="4">The sequence shown here is derived from an EMBL/GenBank/DDBJ whole genome shotgun (WGS) entry which is preliminary data.</text>
</comment>
<dbReference type="InterPro" id="IPR000009">
    <property type="entry name" value="PP2A_PR55"/>
</dbReference>
<feature type="region of interest" description="Disordered" evidence="3">
    <location>
        <begin position="69"/>
        <end position="93"/>
    </location>
</feature>
<evidence type="ECO:0000256" key="3">
    <source>
        <dbReference type="SAM" id="MobiDB-lite"/>
    </source>
</evidence>
<evidence type="ECO:0000313" key="4">
    <source>
        <dbReference type="EMBL" id="KZM92926.1"/>
    </source>
</evidence>
<keyword evidence="2" id="KW-0677">Repeat</keyword>
<feature type="compositionally biased region" description="Low complexity" evidence="3">
    <location>
        <begin position="80"/>
        <end position="91"/>
    </location>
</feature>
<gene>
    <name evidence="4" type="ORF">DCAR_016171</name>
</gene>
<sequence>MDCGPVSTFQVHEYIRPDLFYLYQNDYLTDQFQCCLSGNGQRVATGSYSLFRVFGTAEGSTEATFVEASKNPMRRRGQTPSRPSRSPVVRRGAQSRVLEADEDSINYNAKLQHLAWHPSENIIACSGADSLFMFYA</sequence>
<dbReference type="PRINTS" id="PR00600">
    <property type="entry name" value="PP2APR55"/>
</dbReference>
<dbReference type="STRING" id="79200.A0A164XAQ1"/>
<dbReference type="AlphaFoldDB" id="A0A164XAQ1"/>